<sequence length="375" mass="39735">MGIGLKVRRLTLLAGMAACAFSLSAAQAAEKHKIFLSMSYIGNDWQAEAANMVKAVAAHKSLVDKVDLQVQVAGPNAQRQIQQINAMVQSGAKAIVVYPISPTALNQVVKNACDKGVKVFAYDAEITEPCAYNVHIDQLEAGRVTAEWLAKKLNGKGNIIAITGVPGTSVDDQRTKAAKEVFAKYPDIKIVGEAVGMWSQAVARTELSKILATRNWDDINGLWMQVGCFTANSMQLEAGKKTSELLPCAGEGSNGGRIQMLPEGTEVEGAASPYAPLGAQRISYASPPYSGALALKLAVEAIEGKDVAKTTILPLPIVTSETIKLCDEGSWAEMKAGCNAFKPSLVSNPGWFASIFSDQTPEIGLAAALVGQPEE</sequence>
<evidence type="ECO:0000313" key="7">
    <source>
        <dbReference type="Proteomes" id="UP000240259"/>
    </source>
</evidence>
<organism evidence="6 7">
    <name type="scientific">Mesorhizobium helmanticense</name>
    <dbReference type="NCBI Taxonomy" id="1776423"/>
    <lineage>
        <taxon>Bacteria</taxon>
        <taxon>Pseudomonadati</taxon>
        <taxon>Pseudomonadota</taxon>
        <taxon>Alphaproteobacteria</taxon>
        <taxon>Hyphomicrobiales</taxon>
        <taxon>Phyllobacteriaceae</taxon>
        <taxon>Mesorhizobium</taxon>
    </lineage>
</organism>
<feature type="signal peptide" evidence="4">
    <location>
        <begin position="1"/>
        <end position="28"/>
    </location>
</feature>
<evidence type="ECO:0000256" key="3">
    <source>
        <dbReference type="ARBA" id="ARBA00022729"/>
    </source>
</evidence>
<dbReference type="InterPro" id="IPR028082">
    <property type="entry name" value="Peripla_BP_I"/>
</dbReference>
<keyword evidence="7" id="KW-1185">Reference proteome</keyword>
<dbReference type="EMBL" id="PZJX01000018">
    <property type="protein sequence ID" value="PTE10940.1"/>
    <property type="molecule type" value="Genomic_DNA"/>
</dbReference>
<dbReference type="OrthoDB" id="3600104at2"/>
<evidence type="ECO:0000256" key="4">
    <source>
        <dbReference type="SAM" id="SignalP"/>
    </source>
</evidence>
<gene>
    <name evidence="6" type="ORF">C9427_08345</name>
</gene>
<dbReference type="InterPro" id="IPR025997">
    <property type="entry name" value="SBP_2_dom"/>
</dbReference>
<dbReference type="Pfam" id="PF13407">
    <property type="entry name" value="Peripla_BP_4"/>
    <property type="match status" value="1"/>
</dbReference>
<comment type="caution">
    <text evidence="6">The sequence shown here is derived from an EMBL/GenBank/DDBJ whole genome shotgun (WGS) entry which is preliminary data.</text>
</comment>
<evidence type="ECO:0000256" key="1">
    <source>
        <dbReference type="ARBA" id="ARBA00004196"/>
    </source>
</evidence>
<dbReference type="RefSeq" id="WP_107648748.1">
    <property type="nucleotide sequence ID" value="NZ_PZJX01000018.1"/>
</dbReference>
<keyword evidence="3 4" id="KW-0732">Signal</keyword>
<dbReference type="CDD" id="cd19998">
    <property type="entry name" value="PBP1_ABC_sugar_binding-like"/>
    <property type="match status" value="1"/>
</dbReference>
<feature type="chain" id="PRO_5015629202" evidence="4">
    <location>
        <begin position="29"/>
        <end position="375"/>
    </location>
</feature>
<dbReference type="Gene3D" id="3.40.50.2300">
    <property type="match status" value="2"/>
</dbReference>
<dbReference type="AlphaFoldDB" id="A0A2T4IZ74"/>
<accession>A0A2T4IZ74</accession>
<dbReference type="GO" id="GO:0030313">
    <property type="term" value="C:cell envelope"/>
    <property type="evidence" value="ECO:0007669"/>
    <property type="project" value="UniProtKB-SubCell"/>
</dbReference>
<dbReference type="SUPFAM" id="SSF53822">
    <property type="entry name" value="Periplasmic binding protein-like I"/>
    <property type="match status" value="1"/>
</dbReference>
<protein>
    <submittedName>
        <fullName evidence="6">Sugar ABC transporter substrate-binding protein</fullName>
    </submittedName>
</protein>
<dbReference type="PANTHER" id="PTHR46847:SF1">
    <property type="entry name" value="D-ALLOSE-BINDING PERIPLASMIC PROTEIN-RELATED"/>
    <property type="match status" value="1"/>
</dbReference>
<comment type="similarity">
    <text evidence="2">Belongs to the bacterial solute-binding protein 2 family.</text>
</comment>
<proteinExistence type="inferred from homology"/>
<evidence type="ECO:0000313" key="6">
    <source>
        <dbReference type="EMBL" id="PTE10940.1"/>
    </source>
</evidence>
<comment type="subcellular location">
    <subcellularLocation>
        <location evidence="1">Cell envelope</location>
    </subcellularLocation>
</comment>
<feature type="domain" description="Periplasmic binding protein" evidence="5">
    <location>
        <begin position="34"/>
        <end position="305"/>
    </location>
</feature>
<evidence type="ECO:0000256" key="2">
    <source>
        <dbReference type="ARBA" id="ARBA00007639"/>
    </source>
</evidence>
<reference evidence="6 7" key="1">
    <citation type="submission" date="2018-03" db="EMBL/GenBank/DDBJ databases">
        <title>Genome sequence of the symbiotic type strain Mesorhizobium helmanticense CSLC115NT isolated from Lotus corniculatus nodules.</title>
        <authorList>
            <person name="Sannazzaro A.I."/>
            <person name="Torres Tejerizo G.A."/>
            <person name="Dip D."/>
            <person name="Caballero M."/>
            <person name="Pistorio M."/>
            <person name="Estrella M.J."/>
        </authorList>
    </citation>
    <scope>NUCLEOTIDE SEQUENCE [LARGE SCALE GENOMIC DNA]</scope>
    <source>
        <strain evidence="6 7">CSLC115N</strain>
    </source>
</reference>
<dbReference type="GO" id="GO:0030246">
    <property type="term" value="F:carbohydrate binding"/>
    <property type="evidence" value="ECO:0007669"/>
    <property type="project" value="UniProtKB-ARBA"/>
</dbReference>
<name>A0A2T4IZ74_9HYPH</name>
<evidence type="ECO:0000259" key="5">
    <source>
        <dbReference type="Pfam" id="PF13407"/>
    </source>
</evidence>
<dbReference type="Proteomes" id="UP000240259">
    <property type="component" value="Unassembled WGS sequence"/>
</dbReference>
<dbReference type="PANTHER" id="PTHR46847">
    <property type="entry name" value="D-ALLOSE-BINDING PERIPLASMIC PROTEIN-RELATED"/>
    <property type="match status" value="1"/>
</dbReference>